<sequence>MSSSEPGTSPSAAPRMDERTGAARLRSLPTRLLSLAATHSDRLVNEGLAAADARKWHFAVLATLEESGPASQAELSRRTGIYRSDLVSVINELTDRGLVERAPDPADRRRNVITMTERGRARFARLDELVTELEDEVLAPLGPAERDQLARLLARLVDHHARRDG</sequence>
<name>A0A1N6SNL3_9ACTN</name>
<dbReference type="Gene3D" id="1.10.10.10">
    <property type="entry name" value="Winged helix-like DNA-binding domain superfamily/Winged helix DNA-binding domain"/>
    <property type="match status" value="1"/>
</dbReference>
<dbReference type="InterPro" id="IPR036390">
    <property type="entry name" value="WH_DNA-bd_sf"/>
</dbReference>
<dbReference type="SMART" id="SM00347">
    <property type="entry name" value="HTH_MARR"/>
    <property type="match status" value="1"/>
</dbReference>
<reference evidence="4" key="1">
    <citation type="submission" date="2017-01" db="EMBL/GenBank/DDBJ databases">
        <authorList>
            <person name="Varghese N."/>
            <person name="Submissions S."/>
        </authorList>
    </citation>
    <scope>NUCLEOTIDE SEQUENCE [LARGE SCALE GENOMIC DNA]</scope>
    <source>
        <strain evidence="4">ATCC 12950</strain>
    </source>
</reference>
<dbReference type="Proteomes" id="UP000186096">
    <property type="component" value="Unassembled WGS sequence"/>
</dbReference>
<dbReference type="RefSeq" id="WP_083743915.1">
    <property type="nucleotide sequence ID" value="NZ_FTNI01000002.1"/>
</dbReference>
<organism evidence="3 4">
    <name type="scientific">Microbispora rosea</name>
    <dbReference type="NCBI Taxonomy" id="58117"/>
    <lineage>
        <taxon>Bacteria</taxon>
        <taxon>Bacillati</taxon>
        <taxon>Actinomycetota</taxon>
        <taxon>Actinomycetes</taxon>
        <taxon>Streptosporangiales</taxon>
        <taxon>Streptosporangiaceae</taxon>
        <taxon>Microbispora</taxon>
    </lineage>
</organism>
<dbReference type="PANTHER" id="PTHR33164:SF43">
    <property type="entry name" value="HTH-TYPE TRANSCRIPTIONAL REPRESSOR YETL"/>
    <property type="match status" value="1"/>
</dbReference>
<proteinExistence type="predicted"/>
<evidence type="ECO:0000256" key="1">
    <source>
        <dbReference type="SAM" id="MobiDB-lite"/>
    </source>
</evidence>
<gene>
    <name evidence="3" type="ORF">SAMN05421833_10259</name>
</gene>
<dbReference type="PANTHER" id="PTHR33164">
    <property type="entry name" value="TRANSCRIPTIONAL REGULATOR, MARR FAMILY"/>
    <property type="match status" value="1"/>
</dbReference>
<dbReference type="InterPro" id="IPR036388">
    <property type="entry name" value="WH-like_DNA-bd_sf"/>
</dbReference>
<evidence type="ECO:0000313" key="3">
    <source>
        <dbReference type="EMBL" id="SIQ42733.1"/>
    </source>
</evidence>
<dbReference type="InterPro" id="IPR000835">
    <property type="entry name" value="HTH_MarR-typ"/>
</dbReference>
<dbReference type="GO" id="GO:0006950">
    <property type="term" value="P:response to stress"/>
    <property type="evidence" value="ECO:0007669"/>
    <property type="project" value="TreeGrafter"/>
</dbReference>
<dbReference type="SUPFAM" id="SSF46785">
    <property type="entry name" value="Winged helix' DNA-binding domain"/>
    <property type="match status" value="1"/>
</dbReference>
<feature type="region of interest" description="Disordered" evidence="1">
    <location>
        <begin position="1"/>
        <end position="21"/>
    </location>
</feature>
<dbReference type="GO" id="GO:0003700">
    <property type="term" value="F:DNA-binding transcription factor activity"/>
    <property type="evidence" value="ECO:0007669"/>
    <property type="project" value="InterPro"/>
</dbReference>
<dbReference type="PRINTS" id="PR00598">
    <property type="entry name" value="HTHMARR"/>
</dbReference>
<accession>A0A1N6SNL3</accession>
<dbReference type="EMBL" id="FTNI01000002">
    <property type="protein sequence ID" value="SIQ42733.1"/>
    <property type="molecule type" value="Genomic_DNA"/>
</dbReference>
<evidence type="ECO:0000313" key="4">
    <source>
        <dbReference type="Proteomes" id="UP000186096"/>
    </source>
</evidence>
<evidence type="ECO:0000259" key="2">
    <source>
        <dbReference type="PROSITE" id="PS50995"/>
    </source>
</evidence>
<dbReference type="AlphaFoldDB" id="A0A1N6SNL3"/>
<dbReference type="GO" id="GO:0003677">
    <property type="term" value="F:DNA binding"/>
    <property type="evidence" value="ECO:0007669"/>
    <property type="project" value="UniProtKB-KW"/>
</dbReference>
<keyword evidence="3" id="KW-0238">DNA-binding</keyword>
<dbReference type="Pfam" id="PF12802">
    <property type="entry name" value="MarR_2"/>
    <property type="match status" value="1"/>
</dbReference>
<protein>
    <submittedName>
        <fullName evidence="3">DNA-binding transcriptional regulator, MarR family</fullName>
    </submittedName>
</protein>
<feature type="domain" description="HTH marR-type" evidence="2">
    <location>
        <begin position="26"/>
        <end position="158"/>
    </location>
</feature>
<keyword evidence="4" id="KW-1185">Reference proteome</keyword>
<dbReference type="InterPro" id="IPR039422">
    <property type="entry name" value="MarR/SlyA-like"/>
</dbReference>
<dbReference type="STRING" id="58117.SAMN05421833_10259"/>
<feature type="compositionally biased region" description="Polar residues" evidence="1">
    <location>
        <begin position="1"/>
        <end position="11"/>
    </location>
</feature>
<dbReference type="PROSITE" id="PS50995">
    <property type="entry name" value="HTH_MARR_2"/>
    <property type="match status" value="1"/>
</dbReference>